<evidence type="ECO:0000313" key="4">
    <source>
        <dbReference type="Proteomes" id="UP001501585"/>
    </source>
</evidence>
<comment type="caution">
    <text evidence="3">The sequence shown here is derived from an EMBL/GenBank/DDBJ whole genome shotgun (WGS) entry which is preliminary data.</text>
</comment>
<dbReference type="PANTHER" id="PTHR46268">
    <property type="entry name" value="STRESS RESPONSE PROTEIN NHAX"/>
    <property type="match status" value="1"/>
</dbReference>
<dbReference type="SUPFAM" id="SSF52402">
    <property type="entry name" value="Adenine nucleotide alpha hydrolases-like"/>
    <property type="match status" value="2"/>
</dbReference>
<reference evidence="4" key="1">
    <citation type="journal article" date="2019" name="Int. J. Syst. Evol. Microbiol.">
        <title>The Global Catalogue of Microorganisms (GCM) 10K type strain sequencing project: providing services to taxonomists for standard genome sequencing and annotation.</title>
        <authorList>
            <consortium name="The Broad Institute Genomics Platform"/>
            <consortium name="The Broad Institute Genome Sequencing Center for Infectious Disease"/>
            <person name="Wu L."/>
            <person name="Ma J."/>
        </authorList>
    </citation>
    <scope>NUCLEOTIDE SEQUENCE [LARGE SCALE GENOMIC DNA]</scope>
    <source>
        <strain evidence="4">JCM 15313</strain>
    </source>
</reference>
<dbReference type="InterPro" id="IPR006015">
    <property type="entry name" value="Universal_stress_UspA"/>
</dbReference>
<accession>A0ABP5EY76</accession>
<comment type="similarity">
    <text evidence="1">Belongs to the universal stress protein A family.</text>
</comment>
<evidence type="ECO:0000313" key="3">
    <source>
        <dbReference type="EMBL" id="GAA2007324.1"/>
    </source>
</evidence>
<protein>
    <submittedName>
        <fullName evidence="3">Universal stress protein</fullName>
    </submittedName>
</protein>
<feature type="domain" description="UspA" evidence="2">
    <location>
        <begin position="2"/>
        <end position="136"/>
    </location>
</feature>
<dbReference type="RefSeq" id="WP_344108628.1">
    <property type="nucleotide sequence ID" value="NZ_BAAAPC010000017.1"/>
</dbReference>
<gene>
    <name evidence="3" type="ORF">GCM10009799_38620</name>
</gene>
<evidence type="ECO:0000256" key="1">
    <source>
        <dbReference type="ARBA" id="ARBA00008791"/>
    </source>
</evidence>
<proteinExistence type="inferred from homology"/>
<keyword evidence="4" id="KW-1185">Reference proteome</keyword>
<name>A0ABP5EY76_9ACTN</name>
<dbReference type="PANTHER" id="PTHR46268:SF6">
    <property type="entry name" value="UNIVERSAL STRESS PROTEIN UP12"/>
    <property type="match status" value="1"/>
</dbReference>
<sequence length="292" mass="31289">MSSSILVGVDGSEASLVALDWATEEAALRGSRLRLVSSAWVPALEQMFVHDVESWNGHTQRVLYEAEERVQQTDPDVRVETSVGYREPAAATLVHAGREADLIVVGLRGRGGFPGMKIGSVAYAVAAHATTPVVVVGPEARPVITTPQIVVGVDDSDLGRAALRAAFTEARLRSALLRAIYAVRVPPDILAVVTLGGYDLESMRADRERLTRDTLKEFRDEFPDVQVETEVQWDDATHALSHASASAQLVVVGARGRHGFPLLALGSVAHGVLHHAASPAMIVHVPDSHGEQ</sequence>
<evidence type="ECO:0000259" key="2">
    <source>
        <dbReference type="Pfam" id="PF00582"/>
    </source>
</evidence>
<dbReference type="EMBL" id="BAAAPC010000017">
    <property type="protein sequence ID" value="GAA2007324.1"/>
    <property type="molecule type" value="Genomic_DNA"/>
</dbReference>
<dbReference type="Pfam" id="PF00582">
    <property type="entry name" value="Usp"/>
    <property type="match status" value="2"/>
</dbReference>
<organism evidence="3 4">
    <name type="scientific">Nocardiopsis rhodophaea</name>
    <dbReference type="NCBI Taxonomy" id="280238"/>
    <lineage>
        <taxon>Bacteria</taxon>
        <taxon>Bacillati</taxon>
        <taxon>Actinomycetota</taxon>
        <taxon>Actinomycetes</taxon>
        <taxon>Streptosporangiales</taxon>
        <taxon>Nocardiopsidaceae</taxon>
        <taxon>Nocardiopsis</taxon>
    </lineage>
</organism>
<dbReference type="Proteomes" id="UP001501585">
    <property type="component" value="Unassembled WGS sequence"/>
</dbReference>
<dbReference type="PRINTS" id="PR01438">
    <property type="entry name" value="UNVRSLSTRESS"/>
</dbReference>
<feature type="domain" description="UspA" evidence="2">
    <location>
        <begin position="148"/>
        <end position="284"/>
    </location>
</feature>
<dbReference type="Gene3D" id="3.40.50.620">
    <property type="entry name" value="HUPs"/>
    <property type="match status" value="2"/>
</dbReference>
<dbReference type="InterPro" id="IPR006016">
    <property type="entry name" value="UspA"/>
</dbReference>
<dbReference type="InterPro" id="IPR014729">
    <property type="entry name" value="Rossmann-like_a/b/a_fold"/>
</dbReference>